<gene>
    <name evidence="1" type="ORF">NCTC7911_01063</name>
</gene>
<proteinExistence type="predicted"/>
<dbReference type="Proteomes" id="UP000254107">
    <property type="component" value="Unassembled WGS sequence"/>
</dbReference>
<organism evidence="1 2">
    <name type="scientific">Moraxella lacunata</name>
    <dbReference type="NCBI Taxonomy" id="477"/>
    <lineage>
        <taxon>Bacteria</taxon>
        <taxon>Pseudomonadati</taxon>
        <taxon>Pseudomonadota</taxon>
        <taxon>Gammaproteobacteria</taxon>
        <taxon>Moraxellales</taxon>
        <taxon>Moraxellaceae</taxon>
        <taxon>Moraxella</taxon>
    </lineage>
</organism>
<protein>
    <submittedName>
        <fullName evidence="1">Uncharacterized protein</fullName>
    </submittedName>
</protein>
<evidence type="ECO:0000313" key="2">
    <source>
        <dbReference type="Proteomes" id="UP000254107"/>
    </source>
</evidence>
<reference evidence="1 2" key="1">
    <citation type="submission" date="2018-06" db="EMBL/GenBank/DDBJ databases">
        <authorList>
            <consortium name="Pathogen Informatics"/>
            <person name="Doyle S."/>
        </authorList>
    </citation>
    <scope>NUCLEOTIDE SEQUENCE [LARGE SCALE GENOMIC DNA]</scope>
    <source>
        <strain evidence="1 2">NCTC7911</strain>
    </source>
</reference>
<keyword evidence="2" id="KW-1185">Reference proteome</keyword>
<sequence length="68" mass="7785">MTNQAKTYRIKGSLVEKAKKLHINYIIDRKEAVDEAEVINALILKGLETVQNSDIARYLELREVGEIK</sequence>
<dbReference type="GeneID" id="302269685"/>
<name>A0A378QHA7_MORLA</name>
<dbReference type="RefSeq" id="WP_115247456.1">
    <property type="nucleotide sequence ID" value="NZ_UGQC01000001.1"/>
</dbReference>
<evidence type="ECO:0000313" key="1">
    <source>
        <dbReference type="EMBL" id="STY99684.1"/>
    </source>
</evidence>
<dbReference type="EMBL" id="UGQC01000001">
    <property type="protein sequence ID" value="STY99684.1"/>
    <property type="molecule type" value="Genomic_DNA"/>
</dbReference>
<accession>A0A378QHA7</accession>
<dbReference type="AlphaFoldDB" id="A0A378QHA7"/>